<feature type="binding site" evidence="16">
    <location>
        <begin position="9"/>
        <end position="16"/>
    </location>
    <ligand>
        <name>GTP</name>
        <dbReference type="ChEBI" id="CHEBI:37565"/>
    </ligand>
</feature>
<feature type="binding site" evidence="16">
    <location>
        <begin position="34"/>
        <end position="36"/>
    </location>
    <ligand>
        <name>GTP</name>
        <dbReference type="ChEBI" id="CHEBI:37565"/>
    </ligand>
</feature>
<evidence type="ECO:0000256" key="12">
    <source>
        <dbReference type="ARBA" id="ARBA00022840"/>
    </source>
</evidence>
<dbReference type="EMBL" id="AUNB01000016">
    <property type="protein sequence ID" value="KEO60728.1"/>
    <property type="molecule type" value="Genomic_DNA"/>
</dbReference>
<dbReference type="NCBIfam" id="NF004469">
    <property type="entry name" value="PRK05800.1"/>
    <property type="match status" value="1"/>
</dbReference>
<evidence type="ECO:0000256" key="1">
    <source>
        <dbReference type="ARBA" id="ARBA00000312"/>
    </source>
</evidence>
<evidence type="ECO:0000256" key="16">
    <source>
        <dbReference type="PIRSR" id="PIRSR006135-2"/>
    </source>
</evidence>
<dbReference type="EC" id="2.7.7.62" evidence="14"/>
<dbReference type="GO" id="GO:0005524">
    <property type="term" value="F:ATP binding"/>
    <property type="evidence" value="ECO:0007669"/>
    <property type="project" value="UniProtKB-UniRule"/>
</dbReference>
<evidence type="ECO:0000256" key="10">
    <source>
        <dbReference type="ARBA" id="ARBA00022741"/>
    </source>
</evidence>
<feature type="active site" description="GMP-histidine intermediate" evidence="15">
    <location>
        <position position="50"/>
    </location>
</feature>
<evidence type="ECO:0000256" key="11">
    <source>
        <dbReference type="ARBA" id="ARBA00022777"/>
    </source>
</evidence>
<dbReference type="Proteomes" id="UP000027471">
    <property type="component" value="Unassembled WGS sequence"/>
</dbReference>
<evidence type="ECO:0000256" key="7">
    <source>
        <dbReference type="ARBA" id="ARBA00007490"/>
    </source>
</evidence>
<evidence type="ECO:0000256" key="14">
    <source>
        <dbReference type="PIRNR" id="PIRNR006135"/>
    </source>
</evidence>
<comment type="similarity">
    <text evidence="7 14">Belongs to the CobU/CobP family.</text>
</comment>
<dbReference type="GO" id="GO:0008820">
    <property type="term" value="F:cobinamide phosphate guanylyltransferase activity"/>
    <property type="evidence" value="ECO:0007669"/>
    <property type="project" value="UniProtKB-UniRule"/>
</dbReference>
<evidence type="ECO:0000256" key="2">
    <source>
        <dbReference type="ARBA" id="ARBA00000711"/>
    </source>
</evidence>
<dbReference type="PIRSF" id="PIRSF006135">
    <property type="entry name" value="CobU"/>
    <property type="match status" value="1"/>
</dbReference>
<evidence type="ECO:0000313" key="18">
    <source>
        <dbReference type="Proteomes" id="UP000027471"/>
    </source>
</evidence>
<evidence type="ECO:0000256" key="15">
    <source>
        <dbReference type="PIRSR" id="PIRSR006135-1"/>
    </source>
</evidence>
<dbReference type="GO" id="GO:0005525">
    <property type="term" value="F:GTP binding"/>
    <property type="evidence" value="ECO:0007669"/>
    <property type="project" value="UniProtKB-UniRule"/>
</dbReference>
<comment type="pathway">
    <text evidence="6 14">Cofactor biosynthesis; adenosylcobalamin biosynthesis; adenosylcobalamin from cob(II)yrinate a,c-diamide: step 5/7.</text>
</comment>
<dbReference type="InterPro" id="IPR027417">
    <property type="entry name" value="P-loop_NTPase"/>
</dbReference>
<evidence type="ECO:0000256" key="5">
    <source>
        <dbReference type="ARBA" id="ARBA00004692"/>
    </source>
</evidence>
<dbReference type="Gene3D" id="3.40.50.300">
    <property type="entry name" value="P-loop containing nucleotide triphosphate hydrolases"/>
    <property type="match status" value="1"/>
</dbReference>
<comment type="caution">
    <text evidence="17">The sequence shown here is derived from an EMBL/GenBank/DDBJ whole genome shotgun (WGS) entry which is preliminary data.</text>
</comment>
<accession>A0A074JYT8</accession>
<dbReference type="SUPFAM" id="SSF52540">
    <property type="entry name" value="P-loop containing nucleoside triphosphate hydrolases"/>
    <property type="match status" value="1"/>
</dbReference>
<dbReference type="STRING" id="1353528.DT23_12870"/>
<dbReference type="InterPro" id="IPR003203">
    <property type="entry name" value="CobU/CobP"/>
</dbReference>
<comment type="catalytic activity">
    <reaction evidence="2 14">
        <text>adenosylcob(III)inamide phosphate + GTP + H(+) = adenosylcob(III)inamide-GDP + diphosphate</text>
        <dbReference type="Rhea" id="RHEA:22712"/>
        <dbReference type="ChEBI" id="CHEBI:15378"/>
        <dbReference type="ChEBI" id="CHEBI:33019"/>
        <dbReference type="ChEBI" id="CHEBI:37565"/>
        <dbReference type="ChEBI" id="CHEBI:58502"/>
        <dbReference type="ChEBI" id="CHEBI:60487"/>
        <dbReference type="EC" id="2.7.7.62"/>
    </reaction>
</comment>
<keyword evidence="9 14" id="KW-0808">Transferase</keyword>
<reference evidence="17 18" key="1">
    <citation type="journal article" date="2015" name="Antonie Van Leeuwenhoek">
        <title>Thioclava indica sp. nov., isolated from surface seawater of the Indian Ocean.</title>
        <authorList>
            <person name="Liu Y."/>
            <person name="Lai Q."/>
            <person name="Du J."/>
            <person name="Xu H."/>
            <person name="Jiang L."/>
            <person name="Shao Z."/>
        </authorList>
    </citation>
    <scope>NUCLEOTIDE SEQUENCE [LARGE SCALE GENOMIC DNA]</scope>
    <source>
        <strain evidence="17 18">DT23-4</strain>
    </source>
</reference>
<name>A0A074JYT8_9RHOB</name>
<dbReference type="eggNOG" id="COG2087">
    <property type="taxonomic scope" value="Bacteria"/>
</dbReference>
<dbReference type="AlphaFoldDB" id="A0A074JYT8"/>
<evidence type="ECO:0000313" key="17">
    <source>
        <dbReference type="EMBL" id="KEO60728.1"/>
    </source>
</evidence>
<dbReference type="UniPathway" id="UPA00148">
    <property type="reaction ID" value="UER00236"/>
</dbReference>
<evidence type="ECO:0000256" key="3">
    <source>
        <dbReference type="ARBA" id="ARBA00001522"/>
    </source>
</evidence>
<proteinExistence type="inferred from homology"/>
<keyword evidence="10 14" id="KW-0547">Nucleotide-binding</keyword>
<dbReference type="GO" id="GO:0043752">
    <property type="term" value="F:adenosylcobinamide kinase activity"/>
    <property type="evidence" value="ECO:0007669"/>
    <property type="project" value="UniProtKB-EC"/>
</dbReference>
<keyword evidence="8 14" id="KW-0169">Cobalamin biosynthesis</keyword>
<dbReference type="EC" id="2.7.1.156" evidence="14"/>
<dbReference type="PANTHER" id="PTHR34848">
    <property type="match status" value="1"/>
</dbReference>
<evidence type="ECO:0000256" key="6">
    <source>
        <dbReference type="ARBA" id="ARBA00005159"/>
    </source>
</evidence>
<comment type="catalytic activity">
    <reaction evidence="1 14">
        <text>adenosylcob(III)inamide + ATP = adenosylcob(III)inamide phosphate + ADP + H(+)</text>
        <dbReference type="Rhea" id="RHEA:15769"/>
        <dbReference type="ChEBI" id="CHEBI:2480"/>
        <dbReference type="ChEBI" id="CHEBI:15378"/>
        <dbReference type="ChEBI" id="CHEBI:30616"/>
        <dbReference type="ChEBI" id="CHEBI:58502"/>
        <dbReference type="ChEBI" id="CHEBI:456216"/>
        <dbReference type="EC" id="2.7.1.156"/>
    </reaction>
</comment>
<dbReference type="OrthoDB" id="9788370at2"/>
<feature type="binding site" evidence="16">
    <location>
        <begin position="51"/>
        <end position="54"/>
    </location>
    <ligand>
        <name>GTP</name>
        <dbReference type="ChEBI" id="CHEBI:37565"/>
    </ligand>
</feature>
<organism evidence="17 18">
    <name type="scientific">Thioclava indica</name>
    <dbReference type="NCBI Taxonomy" id="1353528"/>
    <lineage>
        <taxon>Bacteria</taxon>
        <taxon>Pseudomonadati</taxon>
        <taxon>Pseudomonadota</taxon>
        <taxon>Alphaproteobacteria</taxon>
        <taxon>Rhodobacterales</taxon>
        <taxon>Paracoccaceae</taxon>
        <taxon>Thioclava</taxon>
    </lineage>
</organism>
<keyword evidence="18" id="KW-1185">Reference proteome</keyword>
<evidence type="ECO:0000256" key="4">
    <source>
        <dbReference type="ARBA" id="ARBA00003889"/>
    </source>
</evidence>
<comment type="function">
    <text evidence="4 14">Catalyzes ATP-dependent phosphorylation of adenosylcobinamide and addition of GMP to adenosylcobinamide phosphate.</text>
</comment>
<feature type="binding site" evidence="16">
    <location>
        <position position="82"/>
    </location>
    <ligand>
        <name>GTP</name>
        <dbReference type="ChEBI" id="CHEBI:37565"/>
    </ligand>
</feature>
<keyword evidence="12 14" id="KW-0067">ATP-binding</keyword>
<comment type="pathway">
    <text evidence="5 14">Cofactor biosynthesis; adenosylcobalamin biosynthesis; adenosylcobalamin from cob(II)yrinate a,c-diamide: step 6/7.</text>
</comment>
<evidence type="ECO:0000256" key="13">
    <source>
        <dbReference type="ARBA" id="ARBA00023134"/>
    </source>
</evidence>
<protein>
    <recommendedName>
        <fullName evidence="14">Bifunctional adenosylcobalamin biosynthesis protein</fullName>
        <ecNumber evidence="14">2.7.1.156</ecNumber>
        <ecNumber evidence="14">2.7.7.62</ecNumber>
    </recommendedName>
</protein>
<sequence>MAHIVLITGGARSGKSRLAEQRVLEAGPVAHYIATAQAFDSEMTARIATHRERRGPEWRTHEAPLDLLETLRATDDAPRLVDCLTLWLSNLMLAELDWESRAREMIAALPDLHHPVVFVSNELGMGIVPDNPLARAFRDAAGTLNQWIAADADEVILSVSGLPLKVK</sequence>
<keyword evidence="11 14" id="KW-0418">Kinase</keyword>
<dbReference type="CDD" id="cd00544">
    <property type="entry name" value="CobU"/>
    <property type="match status" value="1"/>
</dbReference>
<dbReference type="GO" id="GO:0009236">
    <property type="term" value="P:cobalamin biosynthetic process"/>
    <property type="evidence" value="ECO:0007669"/>
    <property type="project" value="UniProtKB-UniRule"/>
</dbReference>
<evidence type="ECO:0000256" key="9">
    <source>
        <dbReference type="ARBA" id="ARBA00022679"/>
    </source>
</evidence>
<evidence type="ECO:0000256" key="8">
    <source>
        <dbReference type="ARBA" id="ARBA00022573"/>
    </source>
</evidence>
<dbReference type="RefSeq" id="WP_038129268.1">
    <property type="nucleotide sequence ID" value="NZ_AUNB01000016.1"/>
</dbReference>
<gene>
    <name evidence="17" type="ORF">DT23_12870</name>
</gene>
<comment type="catalytic activity">
    <reaction evidence="3">
        <text>adenosylcob(III)inamide + GTP = adenosylcob(III)inamide phosphate + GDP + H(+)</text>
        <dbReference type="Rhea" id="RHEA:15765"/>
        <dbReference type="ChEBI" id="CHEBI:2480"/>
        <dbReference type="ChEBI" id="CHEBI:15378"/>
        <dbReference type="ChEBI" id="CHEBI:37565"/>
        <dbReference type="ChEBI" id="CHEBI:58189"/>
        <dbReference type="ChEBI" id="CHEBI:58502"/>
        <dbReference type="EC" id="2.7.1.156"/>
    </reaction>
</comment>
<dbReference type="PANTHER" id="PTHR34848:SF1">
    <property type="entry name" value="BIFUNCTIONAL ADENOSYLCOBALAMIN BIOSYNTHESIS PROTEIN COBU"/>
    <property type="match status" value="1"/>
</dbReference>
<dbReference type="Pfam" id="PF02283">
    <property type="entry name" value="CobU"/>
    <property type="match status" value="1"/>
</dbReference>
<keyword evidence="13 14" id="KW-0342">GTP-binding</keyword>
<feature type="binding site" evidence="16">
    <location>
        <position position="62"/>
    </location>
    <ligand>
        <name>GTP</name>
        <dbReference type="ChEBI" id="CHEBI:37565"/>
    </ligand>
</feature>